<evidence type="ECO:0000259" key="7">
    <source>
        <dbReference type="Pfam" id="PF00892"/>
    </source>
</evidence>
<feature type="transmembrane region" description="Helical" evidence="6">
    <location>
        <begin position="297"/>
        <end position="316"/>
    </location>
</feature>
<evidence type="ECO:0000256" key="5">
    <source>
        <dbReference type="ARBA" id="ARBA00023136"/>
    </source>
</evidence>
<dbReference type="InterPro" id="IPR000620">
    <property type="entry name" value="EamA_dom"/>
</dbReference>
<feature type="domain" description="EamA" evidence="7">
    <location>
        <begin position="294"/>
        <end position="411"/>
    </location>
</feature>
<keyword evidence="4 6" id="KW-1133">Transmembrane helix</keyword>
<feature type="transmembrane region" description="Helical" evidence="6">
    <location>
        <begin position="174"/>
        <end position="193"/>
    </location>
</feature>
<dbReference type="Proteomes" id="UP000250321">
    <property type="component" value="Unassembled WGS sequence"/>
</dbReference>
<dbReference type="OrthoDB" id="1917929at2759"/>
<dbReference type="GO" id="GO:0016020">
    <property type="term" value="C:membrane"/>
    <property type="evidence" value="ECO:0007669"/>
    <property type="project" value="UniProtKB-SubCell"/>
</dbReference>
<evidence type="ECO:0000256" key="1">
    <source>
        <dbReference type="ARBA" id="ARBA00004141"/>
    </source>
</evidence>
<gene>
    <name evidence="8" type="ORF">Pyn_29850</name>
</gene>
<protein>
    <submittedName>
        <fullName evidence="8">WAT1-related protein</fullName>
    </submittedName>
</protein>
<evidence type="ECO:0000256" key="4">
    <source>
        <dbReference type="ARBA" id="ARBA00022989"/>
    </source>
</evidence>
<dbReference type="EMBL" id="PJQY01000239">
    <property type="protein sequence ID" value="PQQ15109.1"/>
    <property type="molecule type" value="Genomic_DNA"/>
</dbReference>
<comment type="similarity">
    <text evidence="2">Belongs to the drug/metabolite transporter (DMT) superfamily. Plant drug/metabolite exporter (P-DME) (TC 2.A.7.4) family.</text>
</comment>
<proteinExistence type="inferred from homology"/>
<sequence>MARPVSAFSCGGCYYQFFYNNHPPASVDITWPPSGCIKKRNNVPIRALSPLPYYSSTCLAISPYNGKPPNNNCNYKSLHKFIANCTPSTGTGTESTDTGLQDSSSFPAADCVGTGQDVECAVSSSSSEETQQQRTVGVELIQQLLEWTVLVSPFFFWGTSMVAMKEVLPKAGPFFVSSFRLIPAGFLLIAFAASRGRPFPSGLTAWLSIALFGLVDAACFQGFLAEGLQRTSAGLGSVIIDSQPLTVAILAALFLGESIAFLGAAGLVLGVIGLLLLEAPSLSIDGSNFSLWQSGEWWMLLAAQSMAVGTIMVRWVSKYSDPIMATGWWGLMNFTENDALALLYTSIFGSAISYGVYFYSATKGSLTKLSSLTFLTPMFASIFGYLYLGETFSPLQLVGAIVTIVAIYMVNYKTTVE</sequence>
<accession>A0A314Z787</accession>
<evidence type="ECO:0000313" key="9">
    <source>
        <dbReference type="Proteomes" id="UP000250321"/>
    </source>
</evidence>
<dbReference type="SUPFAM" id="SSF103481">
    <property type="entry name" value="Multidrug resistance efflux transporter EmrE"/>
    <property type="match status" value="2"/>
</dbReference>
<evidence type="ECO:0000313" key="8">
    <source>
        <dbReference type="EMBL" id="PQQ15109.1"/>
    </source>
</evidence>
<dbReference type="InterPro" id="IPR037185">
    <property type="entry name" value="EmrE-like"/>
</dbReference>
<comment type="caution">
    <text evidence="8">The sequence shown here is derived from an EMBL/GenBank/DDBJ whole genome shotgun (WGS) entry which is preliminary data.</text>
</comment>
<dbReference type="GO" id="GO:0009507">
    <property type="term" value="C:chloroplast"/>
    <property type="evidence" value="ECO:0007669"/>
    <property type="project" value="TreeGrafter"/>
</dbReference>
<keyword evidence="5 6" id="KW-0472">Membrane</keyword>
<feature type="domain" description="EamA" evidence="7">
    <location>
        <begin position="151"/>
        <end position="277"/>
    </location>
</feature>
<feature type="transmembrane region" description="Helical" evidence="6">
    <location>
        <begin position="339"/>
        <end position="359"/>
    </location>
</feature>
<dbReference type="PANTHER" id="PTHR32322">
    <property type="entry name" value="INNER MEMBRANE TRANSPORTER"/>
    <property type="match status" value="1"/>
</dbReference>
<evidence type="ECO:0000256" key="2">
    <source>
        <dbReference type="ARBA" id="ARBA00007635"/>
    </source>
</evidence>
<dbReference type="STRING" id="2094558.A0A314Z787"/>
<feature type="transmembrane region" description="Helical" evidence="6">
    <location>
        <begin position="394"/>
        <end position="412"/>
    </location>
</feature>
<dbReference type="InterPro" id="IPR050638">
    <property type="entry name" value="AA-Vitamin_Transporters"/>
</dbReference>
<comment type="subcellular location">
    <subcellularLocation>
        <location evidence="1">Membrane</location>
        <topology evidence="1">Multi-pass membrane protein</topology>
    </subcellularLocation>
</comment>
<evidence type="ECO:0000256" key="3">
    <source>
        <dbReference type="ARBA" id="ARBA00022692"/>
    </source>
</evidence>
<dbReference type="PANTHER" id="PTHR32322:SF2">
    <property type="entry name" value="EAMA DOMAIN-CONTAINING PROTEIN"/>
    <property type="match status" value="1"/>
</dbReference>
<keyword evidence="9" id="KW-1185">Reference proteome</keyword>
<reference evidence="8 9" key="1">
    <citation type="submission" date="2018-02" db="EMBL/GenBank/DDBJ databases">
        <title>Draft genome of wild Prunus yedoensis var. nudiflora.</title>
        <authorList>
            <person name="Baek S."/>
            <person name="Kim J.-H."/>
            <person name="Choi K."/>
            <person name="Kim G.-B."/>
            <person name="Cho A."/>
            <person name="Jang H."/>
            <person name="Shin C.-H."/>
            <person name="Yu H.-J."/>
            <person name="Mun J.-H."/>
        </authorList>
    </citation>
    <scope>NUCLEOTIDE SEQUENCE [LARGE SCALE GENOMIC DNA]</scope>
    <source>
        <strain evidence="9">cv. Jeju island</strain>
        <tissue evidence="8">Leaf</tissue>
    </source>
</reference>
<dbReference type="Pfam" id="PF00892">
    <property type="entry name" value="EamA"/>
    <property type="match status" value="2"/>
</dbReference>
<dbReference type="AlphaFoldDB" id="A0A314Z787"/>
<name>A0A314Z787_PRUYE</name>
<organism evidence="8 9">
    <name type="scientific">Prunus yedoensis var. nudiflora</name>
    <dbReference type="NCBI Taxonomy" id="2094558"/>
    <lineage>
        <taxon>Eukaryota</taxon>
        <taxon>Viridiplantae</taxon>
        <taxon>Streptophyta</taxon>
        <taxon>Embryophyta</taxon>
        <taxon>Tracheophyta</taxon>
        <taxon>Spermatophyta</taxon>
        <taxon>Magnoliopsida</taxon>
        <taxon>eudicotyledons</taxon>
        <taxon>Gunneridae</taxon>
        <taxon>Pentapetalae</taxon>
        <taxon>rosids</taxon>
        <taxon>fabids</taxon>
        <taxon>Rosales</taxon>
        <taxon>Rosaceae</taxon>
        <taxon>Amygdaloideae</taxon>
        <taxon>Amygdaleae</taxon>
        <taxon>Prunus</taxon>
    </lineage>
</organism>
<evidence type="ECO:0000256" key="6">
    <source>
        <dbReference type="SAM" id="Phobius"/>
    </source>
</evidence>
<keyword evidence="3 6" id="KW-0812">Transmembrane</keyword>
<feature type="transmembrane region" description="Helical" evidence="6">
    <location>
        <begin position="205"/>
        <end position="225"/>
    </location>
</feature>
<feature type="transmembrane region" description="Helical" evidence="6">
    <location>
        <begin position="245"/>
        <end position="277"/>
    </location>
</feature>
<feature type="transmembrane region" description="Helical" evidence="6">
    <location>
        <begin position="371"/>
        <end position="388"/>
    </location>
</feature>